<dbReference type="AlphaFoldDB" id="U4LSI0"/>
<accession>U4LSI0</accession>
<name>U4LSI0_PYROM</name>
<protein>
    <submittedName>
        <fullName evidence="1">Uncharacterized protein</fullName>
    </submittedName>
</protein>
<reference evidence="1 2" key="1">
    <citation type="journal article" date="2013" name="PLoS Genet.">
        <title>The genome and development-dependent transcriptomes of Pyronema confluens: a window into fungal evolution.</title>
        <authorList>
            <person name="Traeger S."/>
            <person name="Altegoer F."/>
            <person name="Freitag M."/>
            <person name="Gabaldon T."/>
            <person name="Kempken F."/>
            <person name="Kumar A."/>
            <person name="Marcet-Houben M."/>
            <person name="Poggeler S."/>
            <person name="Stajich J.E."/>
            <person name="Nowrousian M."/>
        </authorList>
    </citation>
    <scope>NUCLEOTIDE SEQUENCE [LARGE SCALE GENOMIC DNA]</scope>
    <source>
        <strain evidence="2">CBS 100304</strain>
        <tissue evidence="1">Vegetative mycelium</tissue>
    </source>
</reference>
<proteinExistence type="predicted"/>
<keyword evidence="2" id="KW-1185">Reference proteome</keyword>
<dbReference type="Proteomes" id="UP000018144">
    <property type="component" value="Unassembled WGS sequence"/>
</dbReference>
<sequence>MTTTYYLLPISVTTPPGLVNEPTTTTNAPTRAVSAWLLTLGGTWVYHEEVSVLKYGDTCWYARKITCSYQEQVFLAPAVVALP</sequence>
<gene>
    <name evidence="1" type="ORF">PCON_12900</name>
</gene>
<evidence type="ECO:0000313" key="2">
    <source>
        <dbReference type="Proteomes" id="UP000018144"/>
    </source>
</evidence>
<dbReference type="EMBL" id="HF935799">
    <property type="protein sequence ID" value="CCX32280.1"/>
    <property type="molecule type" value="Genomic_DNA"/>
</dbReference>
<evidence type="ECO:0000313" key="1">
    <source>
        <dbReference type="EMBL" id="CCX32280.1"/>
    </source>
</evidence>
<organism evidence="1 2">
    <name type="scientific">Pyronema omphalodes (strain CBS 100304)</name>
    <name type="common">Pyronema confluens</name>
    <dbReference type="NCBI Taxonomy" id="1076935"/>
    <lineage>
        <taxon>Eukaryota</taxon>
        <taxon>Fungi</taxon>
        <taxon>Dikarya</taxon>
        <taxon>Ascomycota</taxon>
        <taxon>Pezizomycotina</taxon>
        <taxon>Pezizomycetes</taxon>
        <taxon>Pezizales</taxon>
        <taxon>Pyronemataceae</taxon>
        <taxon>Pyronema</taxon>
    </lineage>
</organism>